<dbReference type="Pfam" id="PF00440">
    <property type="entry name" value="TetR_N"/>
    <property type="match status" value="1"/>
</dbReference>
<dbReference type="PROSITE" id="PS50977">
    <property type="entry name" value="HTH_TETR_2"/>
    <property type="match status" value="1"/>
</dbReference>
<gene>
    <name evidence="4" type="ORF">ABUE30_12935</name>
</gene>
<dbReference type="SUPFAM" id="SSF46689">
    <property type="entry name" value="Homeodomain-like"/>
    <property type="match status" value="1"/>
</dbReference>
<dbReference type="Proteomes" id="UP001629953">
    <property type="component" value="Unassembled WGS sequence"/>
</dbReference>
<dbReference type="InterPro" id="IPR050109">
    <property type="entry name" value="HTH-type_TetR-like_transc_reg"/>
</dbReference>
<proteinExistence type="predicted"/>
<dbReference type="PANTHER" id="PTHR30055">
    <property type="entry name" value="HTH-TYPE TRANSCRIPTIONAL REGULATOR RUTR"/>
    <property type="match status" value="1"/>
</dbReference>
<comment type="caution">
    <text evidence="4">The sequence shown here is derived from an EMBL/GenBank/DDBJ whole genome shotgun (WGS) entry which is preliminary data.</text>
</comment>
<feature type="DNA-binding region" description="H-T-H motif" evidence="2">
    <location>
        <begin position="37"/>
        <end position="56"/>
    </location>
</feature>
<sequence>MAELPKKRRNNLDLARLARLLDPAEEEFAAHGFSGASLNHILSQAGMSKGQAYYYIAGKADLYEAVIERALQRLITQLDFSFSKSLNAEQFWRRIGEFFARVHQVLVDNTTLAALACSLYENETTRAIFPNKLIQERFVELIKQGRSIGAIRCDLPESLFMNMLFAMAIEADRWFANHWQQLGESESTRLNRQVIAVFRAVAAPPDASMTDHRDIG</sequence>
<evidence type="ECO:0000313" key="4">
    <source>
        <dbReference type="EMBL" id="MFM2485949.1"/>
    </source>
</evidence>
<accession>A0ABW9G955</accession>
<protein>
    <submittedName>
        <fullName evidence="4">TetR/AcrR family transcriptional regulator</fullName>
    </submittedName>
</protein>
<keyword evidence="1 2" id="KW-0238">DNA-binding</keyword>
<keyword evidence="5" id="KW-1185">Reference proteome</keyword>
<dbReference type="Gene3D" id="1.10.357.10">
    <property type="entry name" value="Tetracycline Repressor, domain 2"/>
    <property type="match status" value="1"/>
</dbReference>
<evidence type="ECO:0000259" key="3">
    <source>
        <dbReference type="PROSITE" id="PS50977"/>
    </source>
</evidence>
<dbReference type="PANTHER" id="PTHR30055:SF146">
    <property type="entry name" value="HTH-TYPE TRANSCRIPTIONAL DUAL REGULATOR CECR"/>
    <property type="match status" value="1"/>
</dbReference>
<organism evidence="4 5">
    <name type="scientific">Celerinatantimonas yamalensis</name>
    <dbReference type="NCBI Taxonomy" id="559956"/>
    <lineage>
        <taxon>Bacteria</taxon>
        <taxon>Pseudomonadati</taxon>
        <taxon>Pseudomonadota</taxon>
        <taxon>Gammaproteobacteria</taxon>
        <taxon>Celerinatantimonadaceae</taxon>
        <taxon>Celerinatantimonas</taxon>
    </lineage>
</organism>
<name>A0ABW9G955_9GAMM</name>
<reference evidence="4 5" key="1">
    <citation type="journal article" date="2013" name="Int. J. Syst. Evol. Microbiol.">
        <title>Celerinatantimonas yamalensis sp. nov., a cold-adapted diazotrophic bacterium from a cold permafrost brine.</title>
        <authorList>
            <person name="Shcherbakova V."/>
            <person name="Chuvilskaya N."/>
            <person name="Rivkina E."/>
            <person name="Demidov N."/>
            <person name="Uchaeva V."/>
            <person name="Suetin S."/>
            <person name="Suzina N."/>
            <person name="Gilichinsky D."/>
        </authorList>
    </citation>
    <scope>NUCLEOTIDE SEQUENCE [LARGE SCALE GENOMIC DNA]</scope>
    <source>
        <strain evidence="4 5">C7</strain>
    </source>
</reference>
<dbReference type="InterPro" id="IPR001647">
    <property type="entry name" value="HTH_TetR"/>
</dbReference>
<dbReference type="InterPro" id="IPR009057">
    <property type="entry name" value="Homeodomain-like_sf"/>
</dbReference>
<evidence type="ECO:0000256" key="2">
    <source>
        <dbReference type="PROSITE-ProRule" id="PRU00335"/>
    </source>
</evidence>
<dbReference type="PRINTS" id="PR00455">
    <property type="entry name" value="HTHTETR"/>
</dbReference>
<dbReference type="RefSeq" id="WP_408624208.1">
    <property type="nucleotide sequence ID" value="NZ_JBEQCT010000006.1"/>
</dbReference>
<dbReference type="EMBL" id="JBEQCT010000006">
    <property type="protein sequence ID" value="MFM2485949.1"/>
    <property type="molecule type" value="Genomic_DNA"/>
</dbReference>
<evidence type="ECO:0000313" key="5">
    <source>
        <dbReference type="Proteomes" id="UP001629953"/>
    </source>
</evidence>
<evidence type="ECO:0000256" key="1">
    <source>
        <dbReference type="ARBA" id="ARBA00023125"/>
    </source>
</evidence>
<feature type="domain" description="HTH tetR-type" evidence="3">
    <location>
        <begin position="14"/>
        <end position="74"/>
    </location>
</feature>